<evidence type="ECO:0000256" key="13">
    <source>
        <dbReference type="SAM" id="MobiDB-lite"/>
    </source>
</evidence>
<dbReference type="OrthoDB" id="416834at2759"/>
<evidence type="ECO:0000256" key="10">
    <source>
        <dbReference type="ARBA" id="ARBA00023136"/>
    </source>
</evidence>
<dbReference type="STRING" id="1095630.A0A2J6SSK8"/>
<evidence type="ECO:0000313" key="15">
    <source>
        <dbReference type="Proteomes" id="UP000235371"/>
    </source>
</evidence>
<dbReference type="Pfam" id="PF03901">
    <property type="entry name" value="Glyco_transf_22"/>
    <property type="match status" value="1"/>
</dbReference>
<gene>
    <name evidence="14" type="ORF">K444DRAFT_541097</name>
</gene>
<dbReference type="PANTHER" id="PTHR22760:SF4">
    <property type="entry name" value="GPI MANNOSYLTRANSFERASE 3"/>
    <property type="match status" value="1"/>
</dbReference>
<feature type="transmembrane region" description="Helical" evidence="12">
    <location>
        <begin position="436"/>
        <end position="453"/>
    </location>
</feature>
<keyword evidence="15" id="KW-1185">Reference proteome</keyword>
<dbReference type="EMBL" id="KZ613871">
    <property type="protein sequence ID" value="PMD53747.1"/>
    <property type="molecule type" value="Genomic_DNA"/>
</dbReference>
<dbReference type="InParanoid" id="A0A2J6SSK8"/>
<keyword evidence="5 12" id="KW-0328">Glycosyltransferase</keyword>
<evidence type="ECO:0000256" key="12">
    <source>
        <dbReference type="RuleBase" id="RU363075"/>
    </source>
</evidence>
<comment type="similarity">
    <text evidence="3">Belongs to the glycosyltransferase 22 family. PIGB subfamily.</text>
</comment>
<evidence type="ECO:0000313" key="14">
    <source>
        <dbReference type="EMBL" id="PMD53747.1"/>
    </source>
</evidence>
<name>A0A2J6SSK8_9HELO</name>
<feature type="transmembrane region" description="Helical" evidence="12">
    <location>
        <begin position="276"/>
        <end position="300"/>
    </location>
</feature>
<evidence type="ECO:0000256" key="1">
    <source>
        <dbReference type="ARBA" id="ARBA00004477"/>
    </source>
</evidence>
<protein>
    <recommendedName>
        <fullName evidence="12">Mannosyltransferase</fullName>
        <ecNumber evidence="12">2.4.1.-</ecNumber>
    </recommendedName>
</protein>
<dbReference type="GO" id="GO:0005789">
    <property type="term" value="C:endoplasmic reticulum membrane"/>
    <property type="evidence" value="ECO:0007669"/>
    <property type="project" value="UniProtKB-SubCell"/>
</dbReference>
<dbReference type="AlphaFoldDB" id="A0A2J6SSK8"/>
<dbReference type="RefSeq" id="XP_024730651.1">
    <property type="nucleotide sequence ID" value="XM_024875763.1"/>
</dbReference>
<dbReference type="UniPathway" id="UPA00196"/>
<evidence type="ECO:0000256" key="5">
    <source>
        <dbReference type="ARBA" id="ARBA00022676"/>
    </source>
</evidence>
<keyword evidence="10 12" id="KW-0472">Membrane</keyword>
<dbReference type="GO" id="GO:0006506">
    <property type="term" value="P:GPI anchor biosynthetic process"/>
    <property type="evidence" value="ECO:0007669"/>
    <property type="project" value="UniProtKB-UniPathway"/>
</dbReference>
<keyword evidence="8 12" id="KW-0256">Endoplasmic reticulum</keyword>
<proteinExistence type="inferred from homology"/>
<reference evidence="14 15" key="1">
    <citation type="submission" date="2016-04" db="EMBL/GenBank/DDBJ databases">
        <title>A degradative enzymes factory behind the ericoid mycorrhizal symbiosis.</title>
        <authorList>
            <consortium name="DOE Joint Genome Institute"/>
            <person name="Martino E."/>
            <person name="Morin E."/>
            <person name="Grelet G."/>
            <person name="Kuo A."/>
            <person name="Kohler A."/>
            <person name="Daghino S."/>
            <person name="Barry K."/>
            <person name="Choi C."/>
            <person name="Cichocki N."/>
            <person name="Clum A."/>
            <person name="Copeland A."/>
            <person name="Hainaut M."/>
            <person name="Haridas S."/>
            <person name="Labutti K."/>
            <person name="Lindquist E."/>
            <person name="Lipzen A."/>
            <person name="Khouja H.-R."/>
            <person name="Murat C."/>
            <person name="Ohm R."/>
            <person name="Olson A."/>
            <person name="Spatafora J."/>
            <person name="Veneault-Fourrey C."/>
            <person name="Henrissat B."/>
            <person name="Grigoriev I."/>
            <person name="Martin F."/>
            <person name="Perotto S."/>
        </authorList>
    </citation>
    <scope>NUCLEOTIDE SEQUENCE [LARGE SCALE GENOMIC DNA]</scope>
    <source>
        <strain evidence="14 15">E</strain>
    </source>
</reference>
<evidence type="ECO:0000256" key="9">
    <source>
        <dbReference type="ARBA" id="ARBA00022989"/>
    </source>
</evidence>
<feature type="transmembrane region" description="Helical" evidence="12">
    <location>
        <begin position="328"/>
        <end position="351"/>
    </location>
</feature>
<dbReference type="FunCoup" id="A0A2J6SSK8">
    <property type="interactions" value="870"/>
</dbReference>
<dbReference type="GeneID" id="36583842"/>
<evidence type="ECO:0000256" key="6">
    <source>
        <dbReference type="ARBA" id="ARBA00022679"/>
    </source>
</evidence>
<dbReference type="GO" id="GO:0000026">
    <property type="term" value="F:alpha-1,2-mannosyltransferase activity"/>
    <property type="evidence" value="ECO:0007669"/>
    <property type="project" value="TreeGrafter"/>
</dbReference>
<comment type="function">
    <text evidence="11">Mannosyltransferase involved in glycosylphosphatidylinositol-anchor biosynthesis. Transfers the third mannose to Man2-GlcN-acyl-PI during GPI precursor assembly.</text>
</comment>
<sequence length="635" mass="71990">MASKEKGVLAPPKDEATNPLVQRQASSDTWMMLLAFRFTNVLCVATFFQPDEYFQSLEPAWQMAFGSQSGAWITWEWQHQLRSSLHPVSFAAVYYLADNFMRLVSCFPQFRAMILSILPNVVQGIFAATGDYYTWQLAERMYGIGSKSTLAVLLMTMFSPWQWFCSTRTFSNSVEMTLTIMALYYWPWNISSDTILGAGSDPSLRDSEGRPLHAKPSESGAFATPGSIKRLRISLMLAATACILRPSNGLIWFSILMPTLTRYFSKDGAAASDYIILLREAIICGSTVIAVSAASDFYYYGELTFPPYQWLNFNISQDLAVFYGRNDWHYYISQGLPLLLTTYLPFTFVALSHSTSSSTSSIPFILTTTVLITITTLSLISHKEVRFIYPLLPLLHILTGPTISTFFTTTRTITTRPPPFPSTSKTSVISTTGRKPLLYTLLFLNTLIAFYTTQIHQRGPLSVTKFLRHEYEALALDNHGNLLSSPEANMYTEVNKTTDYSDSETFVGFLMPCHSTPWRSQLVYPGLKAWALGCEPPLHLAAHSVEREQYKDEADRFYDDPVKFLKGEVGKRERPWPRYIVGFEGIEGVLKEYYEGEMKGHVVKERWRGFSSQWHDDERRKGDIVVWGFGDGSQE</sequence>
<evidence type="ECO:0000256" key="4">
    <source>
        <dbReference type="ARBA" id="ARBA00022502"/>
    </source>
</evidence>
<dbReference type="Proteomes" id="UP000235371">
    <property type="component" value="Unassembled WGS sequence"/>
</dbReference>
<evidence type="ECO:0000256" key="8">
    <source>
        <dbReference type="ARBA" id="ARBA00022824"/>
    </source>
</evidence>
<feature type="transmembrane region" description="Helical" evidence="12">
    <location>
        <begin position="363"/>
        <end position="381"/>
    </location>
</feature>
<organism evidence="14 15">
    <name type="scientific">Hyaloscypha bicolor E</name>
    <dbReference type="NCBI Taxonomy" id="1095630"/>
    <lineage>
        <taxon>Eukaryota</taxon>
        <taxon>Fungi</taxon>
        <taxon>Dikarya</taxon>
        <taxon>Ascomycota</taxon>
        <taxon>Pezizomycotina</taxon>
        <taxon>Leotiomycetes</taxon>
        <taxon>Helotiales</taxon>
        <taxon>Hyaloscyphaceae</taxon>
        <taxon>Hyaloscypha</taxon>
        <taxon>Hyaloscypha bicolor</taxon>
    </lineage>
</organism>
<keyword evidence="4" id="KW-0337">GPI-anchor biosynthesis</keyword>
<dbReference type="InterPro" id="IPR005599">
    <property type="entry name" value="GPI_mannosylTrfase"/>
</dbReference>
<feature type="region of interest" description="Disordered" evidence="13">
    <location>
        <begin position="201"/>
        <end position="221"/>
    </location>
</feature>
<keyword evidence="7 12" id="KW-0812">Transmembrane</keyword>
<feature type="transmembrane region" description="Helical" evidence="12">
    <location>
        <begin position="387"/>
        <end position="407"/>
    </location>
</feature>
<comment type="pathway">
    <text evidence="2">Glycolipid biosynthesis; glycosylphosphatidylinositol-anchor biosynthesis.</text>
</comment>
<dbReference type="PANTHER" id="PTHR22760">
    <property type="entry name" value="GLYCOSYLTRANSFERASE"/>
    <property type="match status" value="1"/>
</dbReference>
<comment type="subcellular location">
    <subcellularLocation>
        <location evidence="1 12">Endoplasmic reticulum membrane</location>
        <topology evidence="1 12">Multi-pass membrane protein</topology>
    </subcellularLocation>
</comment>
<keyword evidence="6 14" id="KW-0808">Transferase</keyword>
<dbReference type="EC" id="2.4.1.-" evidence="12"/>
<evidence type="ECO:0000256" key="3">
    <source>
        <dbReference type="ARBA" id="ARBA00006065"/>
    </source>
</evidence>
<accession>A0A2J6SSK8</accession>
<evidence type="ECO:0000256" key="7">
    <source>
        <dbReference type="ARBA" id="ARBA00022692"/>
    </source>
</evidence>
<evidence type="ECO:0000256" key="11">
    <source>
        <dbReference type="ARBA" id="ARBA00024708"/>
    </source>
</evidence>
<evidence type="ECO:0000256" key="2">
    <source>
        <dbReference type="ARBA" id="ARBA00004687"/>
    </source>
</evidence>
<feature type="transmembrane region" description="Helical" evidence="12">
    <location>
        <begin position="233"/>
        <end position="255"/>
    </location>
</feature>
<keyword evidence="9 12" id="KW-1133">Transmembrane helix</keyword>